<dbReference type="PANTHER" id="PTHR10655:SF63">
    <property type="entry name" value="PHOSPHOLIPASE_CARBOXYLESTERASE_THIOESTERASE DOMAIN-CONTAINING PROTEIN"/>
    <property type="match status" value="1"/>
</dbReference>
<dbReference type="GO" id="GO:0008236">
    <property type="term" value="F:serine-type peptidase activity"/>
    <property type="evidence" value="ECO:0007669"/>
    <property type="project" value="InterPro"/>
</dbReference>
<proteinExistence type="inferred from homology"/>
<accession>A0A1J9Q886</accession>
<dbReference type="GO" id="GO:0052689">
    <property type="term" value="F:carboxylic ester hydrolase activity"/>
    <property type="evidence" value="ECO:0007669"/>
    <property type="project" value="TreeGrafter"/>
</dbReference>
<dbReference type="Pfam" id="PF00326">
    <property type="entry name" value="Peptidase_S9"/>
    <property type="match status" value="1"/>
</dbReference>
<dbReference type="Pfam" id="PF02230">
    <property type="entry name" value="Abhydrolase_2"/>
    <property type="match status" value="1"/>
</dbReference>
<keyword evidence="6" id="KW-1185">Reference proteome</keyword>
<dbReference type="InterPro" id="IPR029058">
    <property type="entry name" value="AB_hydrolase_fold"/>
</dbReference>
<evidence type="ECO:0000259" key="4">
    <source>
        <dbReference type="Pfam" id="PF02230"/>
    </source>
</evidence>
<dbReference type="AlphaFoldDB" id="A0A1J9Q886"/>
<dbReference type="Proteomes" id="UP000182235">
    <property type="component" value="Unassembled WGS sequence"/>
</dbReference>
<dbReference type="InterPro" id="IPR001375">
    <property type="entry name" value="Peptidase_S9_cat"/>
</dbReference>
<dbReference type="OrthoDB" id="4197538at2759"/>
<dbReference type="VEuPathDB" id="FungiDB:AJ78_07205"/>
<organism evidence="5 6">
    <name type="scientific">Emergomyces pasteurianus Ep9510</name>
    <dbReference type="NCBI Taxonomy" id="1447872"/>
    <lineage>
        <taxon>Eukaryota</taxon>
        <taxon>Fungi</taxon>
        <taxon>Dikarya</taxon>
        <taxon>Ascomycota</taxon>
        <taxon>Pezizomycotina</taxon>
        <taxon>Eurotiomycetes</taxon>
        <taxon>Eurotiomycetidae</taxon>
        <taxon>Onygenales</taxon>
        <taxon>Ajellomycetaceae</taxon>
        <taxon>Emergomyces</taxon>
    </lineage>
</organism>
<feature type="region of interest" description="Disordered" evidence="2">
    <location>
        <begin position="195"/>
        <end position="217"/>
    </location>
</feature>
<dbReference type="InterPro" id="IPR050565">
    <property type="entry name" value="LYPA1-2/EST-like"/>
</dbReference>
<dbReference type="GO" id="GO:0005737">
    <property type="term" value="C:cytoplasm"/>
    <property type="evidence" value="ECO:0007669"/>
    <property type="project" value="TreeGrafter"/>
</dbReference>
<dbReference type="EMBL" id="LGRN01000441">
    <property type="protein sequence ID" value="OJD12148.1"/>
    <property type="molecule type" value="Genomic_DNA"/>
</dbReference>
<evidence type="ECO:0000256" key="1">
    <source>
        <dbReference type="ARBA" id="ARBA00006499"/>
    </source>
</evidence>
<sequence length="331" mass="37027">MPSNKRTYSEPLAIPPFSTTEHTHTFILLHGRGSNAERFGIEFLRAADLSARLPTVKFVFPTASKRRSTVLKKIPINQWFDNYSLEDPGERTELQIDGLCQIATFLRSLIESEANKFASQENDGYKRIILGGLSQGCAAGIFTFLAGGLGEDNSNEMEFRDRKLVGGFVGMSGWLPFNKQLEDIFQSSRDVVDEDTFNPFAQPPPPSTDDGSVNDDGESAELQTINHIRDILDLPMLPSISTHNFQSPVFLGHGSADEKVSVNLGQSMVDFLQKRLDMDVTWKVYDGFGHWYKVPDEIDDIVHFLEKKVGVPVSKGSDLELNSQTQRIHSR</sequence>
<evidence type="ECO:0000256" key="2">
    <source>
        <dbReference type="SAM" id="MobiDB-lite"/>
    </source>
</evidence>
<dbReference type="GO" id="GO:0008474">
    <property type="term" value="F:palmitoyl-(protein) hydrolase activity"/>
    <property type="evidence" value="ECO:0007669"/>
    <property type="project" value="TreeGrafter"/>
</dbReference>
<dbReference type="SUPFAM" id="SSF53474">
    <property type="entry name" value="alpha/beta-Hydrolases"/>
    <property type="match status" value="1"/>
</dbReference>
<name>A0A1J9Q886_9EURO</name>
<dbReference type="InterPro" id="IPR003140">
    <property type="entry name" value="PLipase/COase/thioEstase"/>
</dbReference>
<evidence type="ECO:0000313" key="5">
    <source>
        <dbReference type="EMBL" id="OJD12148.1"/>
    </source>
</evidence>
<dbReference type="STRING" id="1447872.A0A1J9Q886"/>
<gene>
    <name evidence="5" type="ORF">AJ78_07205</name>
</gene>
<protein>
    <recommendedName>
        <fullName evidence="7">Phospholipase/carboxylesterase/thioesterase domain-containing protein</fullName>
    </recommendedName>
</protein>
<comment type="caution">
    <text evidence="5">The sequence shown here is derived from an EMBL/GenBank/DDBJ whole genome shotgun (WGS) entry which is preliminary data.</text>
</comment>
<evidence type="ECO:0008006" key="7">
    <source>
        <dbReference type="Google" id="ProtNLM"/>
    </source>
</evidence>
<evidence type="ECO:0000259" key="3">
    <source>
        <dbReference type="Pfam" id="PF00326"/>
    </source>
</evidence>
<comment type="similarity">
    <text evidence="1">Belongs to the AB hydrolase superfamily. AB hydrolase 2 family.</text>
</comment>
<evidence type="ECO:0000313" key="6">
    <source>
        <dbReference type="Proteomes" id="UP000182235"/>
    </source>
</evidence>
<dbReference type="GO" id="GO:0006508">
    <property type="term" value="P:proteolysis"/>
    <property type="evidence" value="ECO:0007669"/>
    <property type="project" value="InterPro"/>
</dbReference>
<dbReference type="Gene3D" id="3.40.50.1820">
    <property type="entry name" value="alpha/beta hydrolase"/>
    <property type="match status" value="1"/>
</dbReference>
<dbReference type="PANTHER" id="PTHR10655">
    <property type="entry name" value="LYSOPHOSPHOLIPASE-RELATED"/>
    <property type="match status" value="1"/>
</dbReference>
<reference evidence="5 6" key="1">
    <citation type="submission" date="2015-07" db="EMBL/GenBank/DDBJ databases">
        <title>Emmonsia species relationships and genome sequence.</title>
        <authorList>
            <consortium name="The Broad Institute Genomics Platform"/>
            <person name="Cuomo C.A."/>
            <person name="Munoz J.F."/>
            <person name="Imamovic A."/>
            <person name="Priest M.E."/>
            <person name="Young S."/>
            <person name="Clay O.K."/>
            <person name="McEwen J.G."/>
        </authorList>
    </citation>
    <scope>NUCLEOTIDE SEQUENCE [LARGE SCALE GENOMIC DNA]</scope>
    <source>
        <strain evidence="5 6">UAMH 9510</strain>
    </source>
</reference>
<feature type="domain" description="Peptidase S9 prolyl oligopeptidase catalytic" evidence="3">
    <location>
        <begin position="242"/>
        <end position="309"/>
    </location>
</feature>
<feature type="domain" description="Phospholipase/carboxylesterase/thioesterase" evidence="4">
    <location>
        <begin position="20"/>
        <end position="183"/>
    </location>
</feature>